<feature type="transmembrane region" description="Helical" evidence="2">
    <location>
        <begin position="128"/>
        <end position="149"/>
    </location>
</feature>
<evidence type="ECO:0000256" key="1">
    <source>
        <dbReference type="SAM" id="MobiDB-lite"/>
    </source>
</evidence>
<evidence type="ECO:0000313" key="4">
    <source>
        <dbReference type="Proteomes" id="UP000305948"/>
    </source>
</evidence>
<feature type="region of interest" description="Disordered" evidence="1">
    <location>
        <begin position="213"/>
        <end position="242"/>
    </location>
</feature>
<dbReference type="OrthoDB" id="3025589at2759"/>
<feature type="transmembrane region" description="Helical" evidence="2">
    <location>
        <begin position="100"/>
        <end position="121"/>
    </location>
</feature>
<feature type="transmembrane region" description="Helical" evidence="2">
    <location>
        <begin position="169"/>
        <end position="197"/>
    </location>
</feature>
<sequence length="242" mass="27419">MSTLNWNQESLVILLVILIIYGAYLLIFAACVYALLYRQKNMPLRRTLLLIIVILFGFTTTQTMLTWWQSFVSTNMDSGDSAQVQRAQYFVQLSSCISDITSPIANLVADGLLAWCCYVVWNRKVSIIIIPLILIVAETVFGIAIPVFQLQAFLLPIETPSQVAQWYRLFYLVNVMGIVFYVCSAVTNLLMSGLIAFRIWTATRYVGAEKRKAQLKGTNTRQNPHRPKGEQQPQSVAPIPWC</sequence>
<organism evidence="3 4">
    <name type="scientific">Heliocybe sulcata</name>
    <dbReference type="NCBI Taxonomy" id="5364"/>
    <lineage>
        <taxon>Eukaryota</taxon>
        <taxon>Fungi</taxon>
        <taxon>Dikarya</taxon>
        <taxon>Basidiomycota</taxon>
        <taxon>Agaricomycotina</taxon>
        <taxon>Agaricomycetes</taxon>
        <taxon>Gloeophyllales</taxon>
        <taxon>Gloeophyllaceae</taxon>
        <taxon>Heliocybe</taxon>
    </lineage>
</organism>
<proteinExistence type="predicted"/>
<protein>
    <submittedName>
        <fullName evidence="3">Uncharacterized protein</fullName>
    </submittedName>
</protein>
<keyword evidence="2" id="KW-0812">Transmembrane</keyword>
<keyword evidence="4" id="KW-1185">Reference proteome</keyword>
<evidence type="ECO:0000313" key="3">
    <source>
        <dbReference type="EMBL" id="TFK49466.1"/>
    </source>
</evidence>
<dbReference type="EMBL" id="ML213516">
    <property type="protein sequence ID" value="TFK49466.1"/>
    <property type="molecule type" value="Genomic_DNA"/>
</dbReference>
<keyword evidence="2" id="KW-1133">Transmembrane helix</keyword>
<keyword evidence="2" id="KW-0472">Membrane</keyword>
<feature type="transmembrane region" description="Helical" evidence="2">
    <location>
        <begin position="48"/>
        <end position="68"/>
    </location>
</feature>
<name>A0A5C3MZ47_9AGAM</name>
<gene>
    <name evidence="3" type="ORF">OE88DRAFT_1809749</name>
</gene>
<accession>A0A5C3MZ47</accession>
<reference evidence="3 4" key="1">
    <citation type="journal article" date="2019" name="Nat. Ecol. Evol.">
        <title>Megaphylogeny resolves global patterns of mushroom evolution.</title>
        <authorList>
            <person name="Varga T."/>
            <person name="Krizsan K."/>
            <person name="Foldi C."/>
            <person name="Dima B."/>
            <person name="Sanchez-Garcia M."/>
            <person name="Sanchez-Ramirez S."/>
            <person name="Szollosi G.J."/>
            <person name="Szarkandi J.G."/>
            <person name="Papp V."/>
            <person name="Albert L."/>
            <person name="Andreopoulos W."/>
            <person name="Angelini C."/>
            <person name="Antonin V."/>
            <person name="Barry K.W."/>
            <person name="Bougher N.L."/>
            <person name="Buchanan P."/>
            <person name="Buyck B."/>
            <person name="Bense V."/>
            <person name="Catcheside P."/>
            <person name="Chovatia M."/>
            <person name="Cooper J."/>
            <person name="Damon W."/>
            <person name="Desjardin D."/>
            <person name="Finy P."/>
            <person name="Geml J."/>
            <person name="Haridas S."/>
            <person name="Hughes K."/>
            <person name="Justo A."/>
            <person name="Karasinski D."/>
            <person name="Kautmanova I."/>
            <person name="Kiss B."/>
            <person name="Kocsube S."/>
            <person name="Kotiranta H."/>
            <person name="LaButti K.M."/>
            <person name="Lechner B.E."/>
            <person name="Liimatainen K."/>
            <person name="Lipzen A."/>
            <person name="Lukacs Z."/>
            <person name="Mihaltcheva S."/>
            <person name="Morgado L.N."/>
            <person name="Niskanen T."/>
            <person name="Noordeloos M.E."/>
            <person name="Ohm R.A."/>
            <person name="Ortiz-Santana B."/>
            <person name="Ovrebo C."/>
            <person name="Racz N."/>
            <person name="Riley R."/>
            <person name="Savchenko A."/>
            <person name="Shiryaev A."/>
            <person name="Soop K."/>
            <person name="Spirin V."/>
            <person name="Szebenyi C."/>
            <person name="Tomsovsky M."/>
            <person name="Tulloss R.E."/>
            <person name="Uehling J."/>
            <person name="Grigoriev I.V."/>
            <person name="Vagvolgyi C."/>
            <person name="Papp T."/>
            <person name="Martin F.M."/>
            <person name="Miettinen O."/>
            <person name="Hibbett D.S."/>
            <person name="Nagy L.G."/>
        </authorList>
    </citation>
    <scope>NUCLEOTIDE SEQUENCE [LARGE SCALE GENOMIC DNA]</scope>
    <source>
        <strain evidence="3 4">OMC1185</strain>
    </source>
</reference>
<dbReference type="Proteomes" id="UP000305948">
    <property type="component" value="Unassembled WGS sequence"/>
</dbReference>
<evidence type="ECO:0000256" key="2">
    <source>
        <dbReference type="SAM" id="Phobius"/>
    </source>
</evidence>
<dbReference type="AlphaFoldDB" id="A0A5C3MZ47"/>
<feature type="transmembrane region" description="Helical" evidence="2">
    <location>
        <begin position="12"/>
        <end position="36"/>
    </location>
</feature>